<evidence type="ECO:0000256" key="5">
    <source>
        <dbReference type="ARBA" id="ARBA00022692"/>
    </source>
</evidence>
<dbReference type="GO" id="GO:0065002">
    <property type="term" value="P:intracellular protein transmembrane transport"/>
    <property type="evidence" value="ECO:0007669"/>
    <property type="project" value="UniProtKB-ARBA"/>
</dbReference>
<comment type="function">
    <text evidence="10">Part of the twin-arginine translocation (Tat) system that transports large folded proteins containing a characteristic twin-arginine motif in their signal peptide across membranes. TatA could form the protein-conducting channel of the Tat system.</text>
</comment>
<dbReference type="GO" id="GO:0033281">
    <property type="term" value="C:TAT protein transport complex"/>
    <property type="evidence" value="ECO:0007669"/>
    <property type="project" value="UniProtKB-UniRule"/>
</dbReference>
<evidence type="ECO:0000256" key="1">
    <source>
        <dbReference type="ARBA" id="ARBA00004162"/>
    </source>
</evidence>
<evidence type="ECO:0000256" key="9">
    <source>
        <dbReference type="ARBA" id="ARBA00023136"/>
    </source>
</evidence>
<name>A0A377PD79_HAFAL</name>
<evidence type="ECO:0000256" key="4">
    <source>
        <dbReference type="ARBA" id="ARBA00022519"/>
    </source>
</evidence>
<feature type="transmembrane region" description="Helical" evidence="10">
    <location>
        <begin position="6"/>
        <end position="22"/>
    </location>
</feature>
<keyword evidence="4" id="KW-0997">Cell inner membrane</keyword>
<protein>
    <recommendedName>
        <fullName evidence="10">Sec-independent protein translocase protein TatA</fullName>
    </recommendedName>
</protein>
<evidence type="ECO:0000256" key="8">
    <source>
        <dbReference type="ARBA" id="ARBA00023010"/>
    </source>
</evidence>
<gene>
    <name evidence="12" type="primary">tatA_1</name>
    <name evidence="10" type="synonym">tatA</name>
    <name evidence="12" type="ORF">NCTC8105_00271</name>
</gene>
<keyword evidence="7 10" id="KW-1133">Transmembrane helix</keyword>
<dbReference type="AlphaFoldDB" id="A0A377PD79"/>
<dbReference type="NCBIfam" id="TIGR01411">
    <property type="entry name" value="tatAE"/>
    <property type="match status" value="1"/>
</dbReference>
<dbReference type="FunFam" id="1.20.5.3310:FF:000001">
    <property type="entry name" value="Probable Sec-independent protein translocase protein TatE"/>
    <property type="match status" value="1"/>
</dbReference>
<comment type="subunit">
    <text evidence="10">The Tat system comprises two distinct complexes: a TatABC complex, containing multiple copies of TatA, TatB and TatC subunits, and a separate TatA complex, containing only TatA subunits. Substrates initially bind to the TatABC complex, which probably triggers association of the separate TatA complex to form the active translocon.</text>
</comment>
<keyword evidence="9 10" id="KW-0472">Membrane</keyword>
<keyword evidence="2 10" id="KW-0813">Transport</keyword>
<feature type="compositionally biased region" description="Polar residues" evidence="11">
    <location>
        <begin position="51"/>
        <end position="60"/>
    </location>
</feature>
<evidence type="ECO:0000313" key="13">
    <source>
        <dbReference type="Proteomes" id="UP000254821"/>
    </source>
</evidence>
<dbReference type="PANTHER" id="PTHR42982">
    <property type="entry name" value="SEC-INDEPENDENT PROTEIN TRANSLOCASE PROTEIN TATA"/>
    <property type="match status" value="1"/>
</dbReference>
<dbReference type="Gene3D" id="1.20.5.3310">
    <property type="match status" value="1"/>
</dbReference>
<dbReference type="InterPro" id="IPR006312">
    <property type="entry name" value="TatA/E"/>
</dbReference>
<evidence type="ECO:0000313" key="12">
    <source>
        <dbReference type="EMBL" id="STQ78267.1"/>
    </source>
</evidence>
<evidence type="ECO:0000256" key="11">
    <source>
        <dbReference type="SAM" id="MobiDB-lite"/>
    </source>
</evidence>
<proteinExistence type="inferred from homology"/>
<evidence type="ECO:0000256" key="3">
    <source>
        <dbReference type="ARBA" id="ARBA00022475"/>
    </source>
</evidence>
<comment type="similarity">
    <text evidence="10">Belongs to the TatA/E family.</text>
</comment>
<feature type="compositionally biased region" description="Basic and acidic residues" evidence="11">
    <location>
        <begin position="64"/>
        <end position="85"/>
    </location>
</feature>
<comment type="subcellular location">
    <subcellularLocation>
        <location evidence="1 10">Cell membrane</location>
        <topology evidence="1 10">Single-pass membrane protein</topology>
    </subcellularLocation>
</comment>
<accession>A0A377PD79</accession>
<dbReference type="GO" id="GO:0008320">
    <property type="term" value="F:protein transmembrane transporter activity"/>
    <property type="evidence" value="ECO:0007669"/>
    <property type="project" value="UniProtKB-UniRule"/>
</dbReference>
<keyword evidence="8 10" id="KW-0811">Translocation</keyword>
<evidence type="ECO:0000256" key="6">
    <source>
        <dbReference type="ARBA" id="ARBA00022927"/>
    </source>
</evidence>
<dbReference type="Pfam" id="PF02416">
    <property type="entry name" value="TatA_B_E"/>
    <property type="match status" value="1"/>
</dbReference>
<reference evidence="12 13" key="1">
    <citation type="submission" date="2018-06" db="EMBL/GenBank/DDBJ databases">
        <authorList>
            <consortium name="Pathogen Informatics"/>
            <person name="Doyle S."/>
        </authorList>
    </citation>
    <scope>NUCLEOTIDE SEQUENCE [LARGE SCALE GENOMIC DNA]</scope>
    <source>
        <strain evidence="12 13">NCTC8105</strain>
    </source>
</reference>
<dbReference type="PANTHER" id="PTHR42982:SF1">
    <property type="entry name" value="SEC-INDEPENDENT PROTEIN TRANSLOCASE PROTEIN TATA"/>
    <property type="match status" value="1"/>
</dbReference>
<dbReference type="InterPro" id="IPR003369">
    <property type="entry name" value="TatA/B/E"/>
</dbReference>
<evidence type="ECO:0000256" key="10">
    <source>
        <dbReference type="HAMAP-Rule" id="MF_00236"/>
    </source>
</evidence>
<organism evidence="12 13">
    <name type="scientific">Hafnia alvei</name>
    <dbReference type="NCBI Taxonomy" id="569"/>
    <lineage>
        <taxon>Bacteria</taxon>
        <taxon>Pseudomonadati</taxon>
        <taxon>Pseudomonadota</taxon>
        <taxon>Gammaproteobacteria</taxon>
        <taxon>Enterobacterales</taxon>
        <taxon>Hafniaceae</taxon>
        <taxon>Hafnia</taxon>
    </lineage>
</organism>
<keyword evidence="5 10" id="KW-0812">Transmembrane</keyword>
<evidence type="ECO:0000256" key="7">
    <source>
        <dbReference type="ARBA" id="ARBA00022989"/>
    </source>
</evidence>
<feature type="region of interest" description="Disordered" evidence="11">
    <location>
        <begin position="43"/>
        <end position="93"/>
    </location>
</feature>
<keyword evidence="3 10" id="KW-1003">Cell membrane</keyword>
<dbReference type="Proteomes" id="UP000254821">
    <property type="component" value="Unassembled WGS sequence"/>
</dbReference>
<sequence>MGGISIWQLLIIAVIVVLLFGTNKLRTLGSDLGASIKGFKKAIGDEDKTPPSANTNNTAAPQDADFKSLSEQQPEVKKEESKSQNKEQVVSCV</sequence>
<dbReference type="GO" id="GO:0043953">
    <property type="term" value="P:protein transport by the Tat complex"/>
    <property type="evidence" value="ECO:0007669"/>
    <property type="project" value="UniProtKB-UniRule"/>
</dbReference>
<evidence type="ECO:0000256" key="2">
    <source>
        <dbReference type="ARBA" id="ARBA00022448"/>
    </source>
</evidence>
<dbReference type="HAMAP" id="MF_00236">
    <property type="entry name" value="TatA_E"/>
    <property type="match status" value="1"/>
</dbReference>
<dbReference type="EMBL" id="UGHP01000001">
    <property type="protein sequence ID" value="STQ78267.1"/>
    <property type="molecule type" value="Genomic_DNA"/>
</dbReference>
<dbReference type="NCBIfam" id="NF002448">
    <property type="entry name" value="PRK01614.1"/>
    <property type="match status" value="1"/>
</dbReference>
<keyword evidence="6 10" id="KW-0653">Protein transport</keyword>